<feature type="region of interest" description="Disordered" evidence="1">
    <location>
        <begin position="18"/>
        <end position="37"/>
    </location>
</feature>
<evidence type="ECO:0000256" key="1">
    <source>
        <dbReference type="SAM" id="MobiDB-lite"/>
    </source>
</evidence>
<dbReference type="Proteomes" id="UP001066276">
    <property type="component" value="Chromosome 7"/>
</dbReference>
<proteinExistence type="predicted"/>
<feature type="compositionally biased region" description="Polar residues" evidence="1">
    <location>
        <begin position="66"/>
        <end position="84"/>
    </location>
</feature>
<reference evidence="2" key="1">
    <citation type="journal article" date="2022" name="bioRxiv">
        <title>Sequencing and chromosome-scale assembly of the giantPleurodeles waltlgenome.</title>
        <authorList>
            <person name="Brown T."/>
            <person name="Elewa A."/>
            <person name="Iarovenko S."/>
            <person name="Subramanian E."/>
            <person name="Araus A.J."/>
            <person name="Petzold A."/>
            <person name="Susuki M."/>
            <person name="Suzuki K.-i.T."/>
            <person name="Hayashi T."/>
            <person name="Toyoda A."/>
            <person name="Oliveira C."/>
            <person name="Osipova E."/>
            <person name="Leigh N.D."/>
            <person name="Simon A."/>
            <person name="Yun M.H."/>
        </authorList>
    </citation>
    <scope>NUCLEOTIDE SEQUENCE</scope>
    <source>
        <strain evidence="2">20211129_DDA</strain>
        <tissue evidence="2">Liver</tissue>
    </source>
</reference>
<feature type="region of interest" description="Disordered" evidence="1">
    <location>
        <begin position="63"/>
        <end position="97"/>
    </location>
</feature>
<sequence length="97" mass="10311">MRGRADSWRGGLLTAHSLGTHRMDGEKSGPAGHKCPWRNKHTAQVIVAIRDPRCPSVTGITLGGSVRTSQGATWPGSQNSTNIKAQRGAGREKPAAR</sequence>
<keyword evidence="3" id="KW-1185">Reference proteome</keyword>
<accession>A0AAV7PMY5</accession>
<gene>
    <name evidence="2" type="ORF">NDU88_005191</name>
</gene>
<evidence type="ECO:0000313" key="2">
    <source>
        <dbReference type="EMBL" id="KAJ1126785.1"/>
    </source>
</evidence>
<comment type="caution">
    <text evidence="2">The sequence shown here is derived from an EMBL/GenBank/DDBJ whole genome shotgun (WGS) entry which is preliminary data.</text>
</comment>
<name>A0AAV7PMY5_PLEWA</name>
<organism evidence="2 3">
    <name type="scientific">Pleurodeles waltl</name>
    <name type="common">Iberian ribbed newt</name>
    <dbReference type="NCBI Taxonomy" id="8319"/>
    <lineage>
        <taxon>Eukaryota</taxon>
        <taxon>Metazoa</taxon>
        <taxon>Chordata</taxon>
        <taxon>Craniata</taxon>
        <taxon>Vertebrata</taxon>
        <taxon>Euteleostomi</taxon>
        <taxon>Amphibia</taxon>
        <taxon>Batrachia</taxon>
        <taxon>Caudata</taxon>
        <taxon>Salamandroidea</taxon>
        <taxon>Salamandridae</taxon>
        <taxon>Pleurodelinae</taxon>
        <taxon>Pleurodeles</taxon>
    </lineage>
</organism>
<evidence type="ECO:0000313" key="3">
    <source>
        <dbReference type="Proteomes" id="UP001066276"/>
    </source>
</evidence>
<dbReference type="AlphaFoldDB" id="A0AAV7PMY5"/>
<protein>
    <submittedName>
        <fullName evidence="2">Uncharacterized protein</fullName>
    </submittedName>
</protein>
<dbReference type="EMBL" id="JANPWB010000011">
    <property type="protein sequence ID" value="KAJ1126785.1"/>
    <property type="molecule type" value="Genomic_DNA"/>
</dbReference>